<protein>
    <submittedName>
        <fullName evidence="2">Uncharacterized protein</fullName>
    </submittedName>
</protein>
<sequence length="155" mass="18683">MEQERIREETKKEERKKRKEVMEDRRKKRRGDRGEKEKREVIEEERKKRRGNRGGKKEKRQWKRKGKRREVKEEDMRREEGRLGKGMGGRSRGEGGAALHPPLCPPFLALPPRHSPGEEKKDETIYKTNNSKEQRENKLSELYEIMNKLFLRTQM</sequence>
<evidence type="ECO:0000313" key="2">
    <source>
        <dbReference type="EMBL" id="MPC46384.1"/>
    </source>
</evidence>
<comment type="caution">
    <text evidence="2">The sequence shown here is derived from an EMBL/GenBank/DDBJ whole genome shotgun (WGS) entry which is preliminary data.</text>
</comment>
<evidence type="ECO:0000256" key="1">
    <source>
        <dbReference type="SAM" id="MobiDB-lite"/>
    </source>
</evidence>
<dbReference type="EMBL" id="VSRR010007178">
    <property type="protein sequence ID" value="MPC46384.1"/>
    <property type="molecule type" value="Genomic_DNA"/>
</dbReference>
<gene>
    <name evidence="2" type="ORF">E2C01_040105</name>
</gene>
<feature type="compositionally biased region" description="Basic and acidic residues" evidence="1">
    <location>
        <begin position="115"/>
        <end position="135"/>
    </location>
</feature>
<feature type="compositionally biased region" description="Basic and acidic residues" evidence="1">
    <location>
        <begin position="1"/>
        <end position="13"/>
    </location>
</feature>
<feature type="compositionally biased region" description="Basic and acidic residues" evidence="1">
    <location>
        <begin position="32"/>
        <end position="46"/>
    </location>
</feature>
<keyword evidence="3" id="KW-1185">Reference proteome</keyword>
<feature type="compositionally biased region" description="Basic residues" evidence="1">
    <location>
        <begin position="47"/>
        <end position="69"/>
    </location>
</feature>
<dbReference type="Proteomes" id="UP000324222">
    <property type="component" value="Unassembled WGS sequence"/>
</dbReference>
<reference evidence="2 3" key="1">
    <citation type="submission" date="2019-05" db="EMBL/GenBank/DDBJ databases">
        <title>Another draft genome of Portunus trituberculatus and its Hox gene families provides insights of decapod evolution.</title>
        <authorList>
            <person name="Jeong J.-H."/>
            <person name="Song I."/>
            <person name="Kim S."/>
            <person name="Choi T."/>
            <person name="Kim D."/>
            <person name="Ryu S."/>
            <person name="Kim W."/>
        </authorList>
    </citation>
    <scope>NUCLEOTIDE SEQUENCE [LARGE SCALE GENOMIC DNA]</scope>
    <source>
        <tissue evidence="2">Muscle</tissue>
    </source>
</reference>
<feature type="compositionally biased region" description="Gly residues" evidence="1">
    <location>
        <begin position="84"/>
        <end position="96"/>
    </location>
</feature>
<proteinExistence type="predicted"/>
<accession>A0A5B7FPT9</accession>
<dbReference type="AlphaFoldDB" id="A0A5B7FPT9"/>
<feature type="region of interest" description="Disordered" evidence="1">
    <location>
        <begin position="1"/>
        <end position="135"/>
    </location>
</feature>
<name>A0A5B7FPT9_PORTR</name>
<organism evidence="2 3">
    <name type="scientific">Portunus trituberculatus</name>
    <name type="common">Swimming crab</name>
    <name type="synonym">Neptunus trituberculatus</name>
    <dbReference type="NCBI Taxonomy" id="210409"/>
    <lineage>
        <taxon>Eukaryota</taxon>
        <taxon>Metazoa</taxon>
        <taxon>Ecdysozoa</taxon>
        <taxon>Arthropoda</taxon>
        <taxon>Crustacea</taxon>
        <taxon>Multicrustacea</taxon>
        <taxon>Malacostraca</taxon>
        <taxon>Eumalacostraca</taxon>
        <taxon>Eucarida</taxon>
        <taxon>Decapoda</taxon>
        <taxon>Pleocyemata</taxon>
        <taxon>Brachyura</taxon>
        <taxon>Eubrachyura</taxon>
        <taxon>Portunoidea</taxon>
        <taxon>Portunidae</taxon>
        <taxon>Portuninae</taxon>
        <taxon>Portunus</taxon>
    </lineage>
</organism>
<evidence type="ECO:0000313" key="3">
    <source>
        <dbReference type="Proteomes" id="UP000324222"/>
    </source>
</evidence>
<feature type="compositionally biased region" description="Basic and acidic residues" evidence="1">
    <location>
        <begin position="70"/>
        <end position="83"/>
    </location>
</feature>